<protein>
    <submittedName>
        <fullName evidence="1">Uncharacterized protein</fullName>
    </submittedName>
</protein>
<comment type="caution">
    <text evidence="1">The sequence shown here is derived from an EMBL/GenBank/DDBJ whole genome shotgun (WGS) entry which is preliminary data.</text>
</comment>
<proteinExistence type="predicted"/>
<reference evidence="1" key="1">
    <citation type="submission" date="2021-02" db="EMBL/GenBank/DDBJ databases">
        <authorList>
            <person name="Dougan E. K."/>
            <person name="Rhodes N."/>
            <person name="Thang M."/>
            <person name="Chan C."/>
        </authorList>
    </citation>
    <scope>NUCLEOTIDE SEQUENCE</scope>
</reference>
<organism evidence="1 2">
    <name type="scientific">Symbiodinium pilosum</name>
    <name type="common">Dinoflagellate</name>
    <dbReference type="NCBI Taxonomy" id="2952"/>
    <lineage>
        <taxon>Eukaryota</taxon>
        <taxon>Sar</taxon>
        <taxon>Alveolata</taxon>
        <taxon>Dinophyceae</taxon>
        <taxon>Suessiales</taxon>
        <taxon>Symbiodiniaceae</taxon>
        <taxon>Symbiodinium</taxon>
    </lineage>
</organism>
<dbReference type="OrthoDB" id="409554at2759"/>
<evidence type="ECO:0000313" key="2">
    <source>
        <dbReference type="Proteomes" id="UP000649617"/>
    </source>
</evidence>
<accession>A0A812VR18</accession>
<evidence type="ECO:0000313" key="1">
    <source>
        <dbReference type="EMBL" id="CAE7649517.1"/>
    </source>
</evidence>
<dbReference type="EMBL" id="CAJNIZ010043094">
    <property type="protein sequence ID" value="CAE7649517.1"/>
    <property type="molecule type" value="Genomic_DNA"/>
</dbReference>
<keyword evidence="2" id="KW-1185">Reference proteome</keyword>
<name>A0A812VR18_SYMPI</name>
<dbReference type="Proteomes" id="UP000649617">
    <property type="component" value="Unassembled WGS sequence"/>
</dbReference>
<sequence>MAALPKRWAWTFLKEGLKFRVGRLYETFWNSQSNVKYTVVFLYPGALFWVRWRAETQYKYNVFIADKQVEPDTTQNLISSWKNGSVFYFPAMATVQDLKQSVYGDASKVPPAVRAGCHGRMMEDSDNLALAVRTFCKRDPKIVLWEEETEKAAC</sequence>
<dbReference type="AlphaFoldDB" id="A0A812VR18"/>
<gene>
    <name evidence="1" type="ORF">SPIL2461_LOCUS17315</name>
</gene>